<dbReference type="InterPro" id="IPR001789">
    <property type="entry name" value="Sig_transdc_resp-reg_receiver"/>
</dbReference>
<evidence type="ECO:0000256" key="2">
    <source>
        <dbReference type="ARBA" id="ARBA00023015"/>
    </source>
</evidence>
<dbReference type="SMART" id="SM00421">
    <property type="entry name" value="HTH_LUXR"/>
    <property type="match status" value="1"/>
</dbReference>
<feature type="domain" description="HTH luxR-type" evidence="6">
    <location>
        <begin position="143"/>
        <end position="208"/>
    </location>
</feature>
<keyword evidence="9" id="KW-1185">Reference proteome</keyword>
<dbReference type="SUPFAM" id="SSF46894">
    <property type="entry name" value="C-terminal effector domain of the bipartite response regulators"/>
    <property type="match status" value="1"/>
</dbReference>
<organism evidence="8 9">
    <name type="scientific">Paractinoplanes ovalisporus</name>
    <dbReference type="NCBI Taxonomy" id="2810368"/>
    <lineage>
        <taxon>Bacteria</taxon>
        <taxon>Bacillati</taxon>
        <taxon>Actinomycetota</taxon>
        <taxon>Actinomycetes</taxon>
        <taxon>Micromonosporales</taxon>
        <taxon>Micromonosporaceae</taxon>
        <taxon>Paractinoplanes</taxon>
    </lineage>
</organism>
<dbReference type="PRINTS" id="PR00038">
    <property type="entry name" value="HTHLUXR"/>
</dbReference>
<evidence type="ECO:0000256" key="4">
    <source>
        <dbReference type="ARBA" id="ARBA00023163"/>
    </source>
</evidence>
<reference evidence="8 9" key="1">
    <citation type="submission" date="2021-01" db="EMBL/GenBank/DDBJ databases">
        <title>Actinoplanes sp. nov. LDG1-06 isolated from lichen.</title>
        <authorList>
            <person name="Saeng-In P."/>
            <person name="Phongsopitanun W."/>
            <person name="Kanchanasin P."/>
            <person name="Yuki M."/>
            <person name="Kudo T."/>
            <person name="Ohkuma M."/>
            <person name="Tanasupawat S."/>
        </authorList>
    </citation>
    <scope>NUCLEOTIDE SEQUENCE [LARGE SCALE GENOMIC DNA]</scope>
    <source>
        <strain evidence="8 9">LDG1-06</strain>
    </source>
</reference>
<dbReference type="SUPFAM" id="SSF52172">
    <property type="entry name" value="CheY-like"/>
    <property type="match status" value="1"/>
</dbReference>
<keyword evidence="4" id="KW-0804">Transcription</keyword>
<dbReference type="PANTHER" id="PTHR43214">
    <property type="entry name" value="TWO-COMPONENT RESPONSE REGULATOR"/>
    <property type="match status" value="1"/>
</dbReference>
<dbReference type="PROSITE" id="PS50110">
    <property type="entry name" value="RESPONSE_REGULATORY"/>
    <property type="match status" value="1"/>
</dbReference>
<name>A0ABS2A3D0_9ACTN</name>
<dbReference type="PANTHER" id="PTHR43214:SF24">
    <property type="entry name" value="TRANSCRIPTIONAL REGULATORY PROTEIN NARL-RELATED"/>
    <property type="match status" value="1"/>
</dbReference>
<dbReference type="InterPro" id="IPR016032">
    <property type="entry name" value="Sig_transdc_resp-reg_C-effctor"/>
</dbReference>
<dbReference type="PROSITE" id="PS00622">
    <property type="entry name" value="HTH_LUXR_1"/>
    <property type="match status" value="1"/>
</dbReference>
<dbReference type="Pfam" id="PF00072">
    <property type="entry name" value="Response_reg"/>
    <property type="match status" value="1"/>
</dbReference>
<evidence type="ECO:0000256" key="3">
    <source>
        <dbReference type="ARBA" id="ARBA00023125"/>
    </source>
</evidence>
<feature type="modified residue" description="4-aspartylphosphate" evidence="5">
    <location>
        <position position="54"/>
    </location>
</feature>
<evidence type="ECO:0000313" key="8">
    <source>
        <dbReference type="EMBL" id="MBM2614195.1"/>
    </source>
</evidence>
<dbReference type="InterPro" id="IPR000792">
    <property type="entry name" value="Tscrpt_reg_LuxR_C"/>
</dbReference>
<dbReference type="Proteomes" id="UP000632138">
    <property type="component" value="Unassembled WGS sequence"/>
</dbReference>
<keyword evidence="2" id="KW-0805">Transcription regulation</keyword>
<evidence type="ECO:0000259" key="7">
    <source>
        <dbReference type="PROSITE" id="PS50110"/>
    </source>
</evidence>
<comment type="caution">
    <text evidence="8">The sequence shown here is derived from an EMBL/GenBank/DDBJ whole genome shotgun (WGS) entry which is preliminary data.</text>
</comment>
<dbReference type="SMART" id="SM00448">
    <property type="entry name" value="REC"/>
    <property type="match status" value="1"/>
</dbReference>
<dbReference type="PROSITE" id="PS50043">
    <property type="entry name" value="HTH_LUXR_2"/>
    <property type="match status" value="1"/>
</dbReference>
<dbReference type="Pfam" id="PF00196">
    <property type="entry name" value="GerE"/>
    <property type="match status" value="1"/>
</dbReference>
<evidence type="ECO:0000313" key="9">
    <source>
        <dbReference type="Proteomes" id="UP000632138"/>
    </source>
</evidence>
<keyword evidence="3" id="KW-0238">DNA-binding</keyword>
<sequence length="214" mass="23059">MIRVLLVDDERMVCAHLRTILSADPGIEVAGEAYDGAEAVEAVVRLRPDLVLMDLRMPGVDGLTAIERIAAFPDPPRLVVLTTFDHDEYVLRALQAGAAGFLVKSTAPEDLVDLVRAAVGGGTVLSPVAARRLVGVADHRQRVRDRIRDLTEREAEVLAGLGNGESNLRIARRLHLSEATVKGYVSRLLVKLDCDNRTQAGLLAQQAGLTSEPG</sequence>
<evidence type="ECO:0000256" key="5">
    <source>
        <dbReference type="PROSITE-ProRule" id="PRU00169"/>
    </source>
</evidence>
<protein>
    <submittedName>
        <fullName evidence="8">Response regulator transcription factor</fullName>
    </submittedName>
</protein>
<keyword evidence="1 5" id="KW-0597">Phosphoprotein</keyword>
<gene>
    <name evidence="8" type="ORF">JIG36_01325</name>
</gene>
<evidence type="ECO:0000259" key="6">
    <source>
        <dbReference type="PROSITE" id="PS50043"/>
    </source>
</evidence>
<proteinExistence type="predicted"/>
<dbReference type="InterPro" id="IPR058245">
    <property type="entry name" value="NreC/VraR/RcsB-like_REC"/>
</dbReference>
<evidence type="ECO:0000256" key="1">
    <source>
        <dbReference type="ARBA" id="ARBA00022553"/>
    </source>
</evidence>
<dbReference type="CDD" id="cd06170">
    <property type="entry name" value="LuxR_C_like"/>
    <property type="match status" value="1"/>
</dbReference>
<dbReference type="EMBL" id="JAENHP010000001">
    <property type="protein sequence ID" value="MBM2614195.1"/>
    <property type="molecule type" value="Genomic_DNA"/>
</dbReference>
<dbReference type="InterPro" id="IPR039420">
    <property type="entry name" value="WalR-like"/>
</dbReference>
<dbReference type="CDD" id="cd17535">
    <property type="entry name" value="REC_NarL-like"/>
    <property type="match status" value="1"/>
</dbReference>
<dbReference type="InterPro" id="IPR011006">
    <property type="entry name" value="CheY-like_superfamily"/>
</dbReference>
<dbReference type="Gene3D" id="3.40.50.2300">
    <property type="match status" value="1"/>
</dbReference>
<accession>A0ABS2A3D0</accession>
<feature type="domain" description="Response regulatory" evidence="7">
    <location>
        <begin position="3"/>
        <end position="119"/>
    </location>
</feature>